<proteinExistence type="predicted"/>
<dbReference type="Gene3D" id="2.170.130.10">
    <property type="entry name" value="TonB-dependent receptor, plug domain"/>
    <property type="match status" value="1"/>
</dbReference>
<evidence type="ECO:0000313" key="7">
    <source>
        <dbReference type="EMBL" id="EJX01183.1"/>
    </source>
</evidence>
<gene>
    <name evidence="7" type="ORF">EVA_10708</name>
</gene>
<dbReference type="InterPro" id="IPR008969">
    <property type="entry name" value="CarboxyPept-like_regulatory"/>
</dbReference>
<keyword evidence="2" id="KW-0813">Transport</keyword>
<dbReference type="InterPro" id="IPR037066">
    <property type="entry name" value="Plug_dom_sf"/>
</dbReference>
<dbReference type="Pfam" id="PF07715">
    <property type="entry name" value="Plug"/>
    <property type="match status" value="1"/>
</dbReference>
<dbReference type="Gene3D" id="2.60.40.1120">
    <property type="entry name" value="Carboxypeptidase-like, regulatory domain"/>
    <property type="match status" value="1"/>
</dbReference>
<keyword evidence="3" id="KW-0812">Transmembrane</keyword>
<dbReference type="NCBIfam" id="TIGR04056">
    <property type="entry name" value="OMP_RagA_SusC"/>
    <property type="match status" value="1"/>
</dbReference>
<dbReference type="NCBIfam" id="TIGR04057">
    <property type="entry name" value="SusC_RagA_signa"/>
    <property type="match status" value="1"/>
</dbReference>
<sequence length="1121" mass="122873">MMLFLMGASSGAAYAAANPGVTDVKITQQNGNCTGVVVDAAGETIIGASVVVKGTTNGTITGIDGDFSLSGVNKGDIIQISFVGYQIVEVKWDGTPINVTLKDDTQLLGEVVVTALGLKREEKALGYAVTEVKGDELKAANTVNPVAALQGKVAGVEISNSDGGIFGAAKIQIRGASTMGNNNQPIYVVDGVILDNGVSGNDDLNWGADSNDYGNELKNLNPDDFASVSVLKGAAATALYGSRGLNGAVVITTKSGKSGSGLGISFSQSFGIDHAYKTPDIQTVYGPGAYTGRYDANGDGNIWDLNQFQVNANGEHTLIGAYSQGFGPKYDGSMIETYDGTKTKYSPIKDNMLDMYQLGFNTNTNVAIHGGNDKTTFYSSISYKHAESTTPNNTFERYSFLVKATHKLNDWVDVAASVNFANSTPKNAARNIGENFVNGTWNPLYDADYFRHKYLGDHGGLANAAYGDLYANVPGTSYWFGIDKNEYVQKETVVRPTFEVNVKITDWLKFKADANMNYYYNRGENKQLGTGYANEGGYYGIWQNTKEQTTFGGSFTWNKSISDFYVGGFARFEYYNTSSYGYSVETKDGMVVPGQWFVDNSKSPKVSSGGLKSEKRMLSAIAALNLGWKNQLYLDITGRNDWSSALVYANGTGNHSYFYPSVSGSWIITETFREQLPEWISFAKIRGSWAQVGNDTDPYYVNQAYGFSTIELPEGGNIYTNTLNTIMKAANLKPERKNAWEIGLDLRTFKNRLNLDITYYKENTKDQIMEIQTPWVSGISTKLINAGNIQNQGFEVALNTIPFQNEDWEWGLDFTWTKNTSKIVELHPDAADYISLAGQVNMYDYRIGAVAKVGGTYGMLMTDILPARDKQGRVLLNYSDTRRAVYERRSGVVEELGDMQPDFLGSMSTNLRWKDLSLHVGLDMRIGGMVAMYSNRYGSNAGWTESSLKYRDASRGGLTWTSQFAGGSQGITYDDGVILDGVFAPGTKATGIDGQVHDISGMSHQEAVDKGIIEPTHAGAYHVFRNSWAEGVVNDDWVHELNYIALRDISLSYRIPSNWAAKLGAKSMNLSLAARNVGYIYNSLPNNVHPESVRGNRAAEFRIRGYEPYIRNYTFTISAEF</sequence>
<dbReference type="AlphaFoldDB" id="J9GH59"/>
<dbReference type="EMBL" id="AMCI01003064">
    <property type="protein sequence ID" value="EJX01183.1"/>
    <property type="molecule type" value="Genomic_DNA"/>
</dbReference>
<evidence type="ECO:0000256" key="5">
    <source>
        <dbReference type="ARBA" id="ARBA00023237"/>
    </source>
</evidence>
<dbReference type="Gene3D" id="2.40.170.20">
    <property type="entry name" value="TonB-dependent receptor, beta-barrel domain"/>
    <property type="match status" value="1"/>
</dbReference>
<protein>
    <submittedName>
        <fullName evidence="7">Secreted protein containing TonB-dependent receptor, beta-barrel</fullName>
    </submittedName>
</protein>
<name>J9GH59_9ZZZZ</name>
<dbReference type="InterPro" id="IPR023996">
    <property type="entry name" value="TonB-dep_OMP_SusC/RagA"/>
</dbReference>
<dbReference type="InterPro" id="IPR036942">
    <property type="entry name" value="Beta-barrel_TonB_sf"/>
</dbReference>
<reference evidence="7" key="1">
    <citation type="journal article" date="2012" name="PLoS ONE">
        <title>Gene sets for utilization of primary and secondary nutrition supplies in the distal gut of endangered iberian lynx.</title>
        <authorList>
            <person name="Alcaide M."/>
            <person name="Messina E."/>
            <person name="Richter M."/>
            <person name="Bargiela R."/>
            <person name="Peplies J."/>
            <person name="Huws S.A."/>
            <person name="Newbold C.J."/>
            <person name="Golyshin P.N."/>
            <person name="Simon M.A."/>
            <person name="Lopez G."/>
            <person name="Yakimov M.M."/>
            <person name="Ferrer M."/>
        </authorList>
    </citation>
    <scope>NUCLEOTIDE SEQUENCE</scope>
</reference>
<dbReference type="PROSITE" id="PS52016">
    <property type="entry name" value="TONB_DEPENDENT_REC_3"/>
    <property type="match status" value="1"/>
</dbReference>
<evidence type="ECO:0000256" key="2">
    <source>
        <dbReference type="ARBA" id="ARBA00022448"/>
    </source>
</evidence>
<comment type="subcellular location">
    <subcellularLocation>
        <location evidence="1">Cell outer membrane</location>
        <topology evidence="1">Multi-pass membrane protein</topology>
    </subcellularLocation>
</comment>
<dbReference type="InterPro" id="IPR023997">
    <property type="entry name" value="TonB-dep_OMP_SusC/RagA_CS"/>
</dbReference>
<keyword evidence="4" id="KW-0472">Membrane</keyword>
<evidence type="ECO:0000259" key="6">
    <source>
        <dbReference type="Pfam" id="PF07715"/>
    </source>
</evidence>
<dbReference type="SUPFAM" id="SSF49464">
    <property type="entry name" value="Carboxypeptidase regulatory domain-like"/>
    <property type="match status" value="1"/>
</dbReference>
<keyword evidence="7" id="KW-0675">Receptor</keyword>
<feature type="domain" description="TonB-dependent receptor plug" evidence="6">
    <location>
        <begin position="125"/>
        <end position="248"/>
    </location>
</feature>
<dbReference type="GO" id="GO:0009279">
    <property type="term" value="C:cell outer membrane"/>
    <property type="evidence" value="ECO:0007669"/>
    <property type="project" value="UniProtKB-SubCell"/>
</dbReference>
<keyword evidence="5" id="KW-0998">Cell outer membrane</keyword>
<dbReference type="InterPro" id="IPR012910">
    <property type="entry name" value="Plug_dom"/>
</dbReference>
<dbReference type="Pfam" id="PF13715">
    <property type="entry name" value="CarbopepD_reg_2"/>
    <property type="match status" value="1"/>
</dbReference>
<evidence type="ECO:0000256" key="3">
    <source>
        <dbReference type="ARBA" id="ARBA00022692"/>
    </source>
</evidence>
<dbReference type="SUPFAM" id="SSF56935">
    <property type="entry name" value="Porins"/>
    <property type="match status" value="1"/>
</dbReference>
<organism evidence="7">
    <name type="scientific">gut metagenome</name>
    <dbReference type="NCBI Taxonomy" id="749906"/>
    <lineage>
        <taxon>unclassified sequences</taxon>
        <taxon>metagenomes</taxon>
        <taxon>organismal metagenomes</taxon>
    </lineage>
</organism>
<comment type="caution">
    <text evidence="7">The sequence shown here is derived from an EMBL/GenBank/DDBJ whole genome shotgun (WGS) entry which is preliminary data.</text>
</comment>
<evidence type="ECO:0000256" key="4">
    <source>
        <dbReference type="ARBA" id="ARBA00023136"/>
    </source>
</evidence>
<accession>J9GH59</accession>
<evidence type="ECO:0000256" key="1">
    <source>
        <dbReference type="ARBA" id="ARBA00004571"/>
    </source>
</evidence>
<dbReference type="InterPro" id="IPR039426">
    <property type="entry name" value="TonB-dep_rcpt-like"/>
</dbReference>